<comment type="cofactor">
    <cofactor evidence="2">
        <name>Ca(2+)</name>
        <dbReference type="ChEBI" id="CHEBI:29108"/>
    </cofactor>
</comment>
<comment type="similarity">
    <text evidence="1 2">Belongs to the phospholipid scramblase family.</text>
</comment>
<keyword evidence="4" id="KW-1185">Reference proteome</keyword>
<dbReference type="InterPro" id="IPR005552">
    <property type="entry name" value="Scramblase"/>
</dbReference>
<evidence type="ECO:0000313" key="3">
    <source>
        <dbReference type="EMBL" id="KIH61833.1"/>
    </source>
</evidence>
<evidence type="ECO:0000313" key="4">
    <source>
        <dbReference type="Proteomes" id="UP000054047"/>
    </source>
</evidence>
<name>A0A0C2CXU3_9BILA</name>
<dbReference type="OrthoDB" id="5873252at2759"/>
<evidence type="ECO:0000256" key="1">
    <source>
        <dbReference type="ARBA" id="ARBA00005350"/>
    </source>
</evidence>
<dbReference type="Pfam" id="PF03803">
    <property type="entry name" value="Scramblase"/>
    <property type="match status" value="1"/>
</dbReference>
<dbReference type="EMBL" id="KN729793">
    <property type="protein sequence ID" value="KIH61833.1"/>
    <property type="molecule type" value="Genomic_DNA"/>
</dbReference>
<protein>
    <recommendedName>
        <fullName evidence="2">Phospholipid scramblase</fullName>
    </recommendedName>
</protein>
<gene>
    <name evidence="3" type="ORF">ANCDUO_07885</name>
</gene>
<proteinExistence type="inferred from homology"/>
<evidence type="ECO:0000256" key="2">
    <source>
        <dbReference type="RuleBase" id="RU363116"/>
    </source>
</evidence>
<keyword evidence="2" id="KW-0106">Calcium</keyword>
<keyword evidence="2" id="KW-0564">Palmitate</keyword>
<dbReference type="Proteomes" id="UP000054047">
    <property type="component" value="Unassembled WGS sequence"/>
</dbReference>
<dbReference type="PANTHER" id="PTHR23248:SF63">
    <property type="entry name" value="PHOSPHOLIPID SCRAMBLASE"/>
    <property type="match status" value="1"/>
</dbReference>
<dbReference type="GO" id="GO:0005886">
    <property type="term" value="C:plasma membrane"/>
    <property type="evidence" value="ECO:0007669"/>
    <property type="project" value="TreeGrafter"/>
</dbReference>
<organism evidence="3 4">
    <name type="scientific">Ancylostoma duodenale</name>
    <dbReference type="NCBI Taxonomy" id="51022"/>
    <lineage>
        <taxon>Eukaryota</taxon>
        <taxon>Metazoa</taxon>
        <taxon>Ecdysozoa</taxon>
        <taxon>Nematoda</taxon>
        <taxon>Chromadorea</taxon>
        <taxon>Rhabditida</taxon>
        <taxon>Rhabditina</taxon>
        <taxon>Rhabditomorpha</taxon>
        <taxon>Strongyloidea</taxon>
        <taxon>Ancylostomatidae</taxon>
        <taxon>Ancylostomatinae</taxon>
        <taxon>Ancylostoma</taxon>
    </lineage>
</organism>
<comment type="function">
    <text evidence="2">May mediate accelerated ATP-independent bidirectional transbilayer migration of phospholipids upon binding calcium ions that results in a loss of phospholipid asymmetry in the plasma membrane.</text>
</comment>
<sequence>MRADLKLIEVLELVTGFETKNKYVLSNANGEQVYYAFEESECCERQCCGADRGFTMHIVDNFKRVGQ</sequence>
<reference evidence="3 4" key="1">
    <citation type="submission" date="2013-12" db="EMBL/GenBank/DDBJ databases">
        <title>Draft genome of the parsitic nematode Ancylostoma duodenale.</title>
        <authorList>
            <person name="Mitreva M."/>
        </authorList>
    </citation>
    <scope>NUCLEOTIDE SEQUENCE [LARGE SCALE GENOMIC DNA]</scope>
    <source>
        <strain evidence="3 4">Zhejiang</strain>
    </source>
</reference>
<accession>A0A0C2CXU3</accession>
<keyword evidence="2" id="KW-0449">Lipoprotein</keyword>
<dbReference type="GO" id="GO:0017128">
    <property type="term" value="F:phospholipid scramblase activity"/>
    <property type="evidence" value="ECO:0007669"/>
    <property type="project" value="InterPro"/>
</dbReference>
<dbReference type="AlphaFoldDB" id="A0A0C2CXU3"/>
<dbReference type="PANTHER" id="PTHR23248">
    <property type="entry name" value="PHOSPHOLIPID SCRAMBLASE-RELATED"/>
    <property type="match status" value="1"/>
</dbReference>